<dbReference type="GO" id="GO:0005783">
    <property type="term" value="C:endoplasmic reticulum"/>
    <property type="evidence" value="ECO:0007669"/>
    <property type="project" value="TreeGrafter"/>
</dbReference>
<comment type="caution">
    <text evidence="6">The sequence shown here is derived from an EMBL/GenBank/DDBJ whole genome shotgun (WGS) entry which is preliminary data.</text>
</comment>
<accession>A0A151MZF4</accession>
<dbReference type="PANTHER" id="PTHR43272:SF80">
    <property type="entry name" value="LONG-CHAIN-FATTY-ACID--COA LIGASE ACSBG2"/>
    <property type="match status" value="1"/>
</dbReference>
<dbReference type="eggNOG" id="KOG1256">
    <property type="taxonomic scope" value="Eukaryota"/>
</dbReference>
<gene>
    <name evidence="6" type="ORF">Y1Q_0017091</name>
</gene>
<protein>
    <recommendedName>
        <fullName evidence="4">long-chain-fatty-acid--CoA ligase</fullName>
        <ecNumber evidence="4">6.2.1.3</ecNumber>
    </recommendedName>
</protein>
<evidence type="ECO:0000313" key="6">
    <source>
        <dbReference type="EMBL" id="KYO29874.1"/>
    </source>
</evidence>
<dbReference type="Pfam" id="PF00501">
    <property type="entry name" value="AMP-binding"/>
    <property type="match status" value="1"/>
</dbReference>
<proteinExistence type="predicted"/>
<keyword evidence="1" id="KW-0436">Ligase</keyword>
<feature type="domain" description="AMP-dependent synthetase/ligase" evidence="5">
    <location>
        <begin position="84"/>
        <end position="463"/>
    </location>
</feature>
<dbReference type="GO" id="GO:0004467">
    <property type="term" value="F:long-chain fatty acid-CoA ligase activity"/>
    <property type="evidence" value="ECO:0007669"/>
    <property type="project" value="UniProtKB-EC"/>
</dbReference>
<dbReference type="InterPro" id="IPR020845">
    <property type="entry name" value="AMP-binding_CS"/>
</dbReference>
<keyword evidence="3" id="KW-0443">Lipid metabolism</keyword>
<dbReference type="Gene3D" id="3.40.50.12780">
    <property type="entry name" value="N-terminal domain of ligase-like"/>
    <property type="match status" value="1"/>
</dbReference>
<dbReference type="InterPro" id="IPR042099">
    <property type="entry name" value="ANL_N_sf"/>
</dbReference>
<dbReference type="Proteomes" id="UP000050525">
    <property type="component" value="Unassembled WGS sequence"/>
</dbReference>
<evidence type="ECO:0000259" key="5">
    <source>
        <dbReference type="Pfam" id="PF00501"/>
    </source>
</evidence>
<dbReference type="EC" id="6.2.1.3" evidence="4"/>
<evidence type="ECO:0000256" key="1">
    <source>
        <dbReference type="ARBA" id="ARBA00022598"/>
    </source>
</evidence>
<dbReference type="AlphaFoldDB" id="A0A151MZF4"/>
<keyword evidence="7" id="KW-1185">Reference proteome</keyword>
<dbReference type="EMBL" id="AKHW03004484">
    <property type="protein sequence ID" value="KYO29874.1"/>
    <property type="molecule type" value="Genomic_DNA"/>
</dbReference>
<dbReference type="InterPro" id="IPR000873">
    <property type="entry name" value="AMP-dep_synth/lig_dom"/>
</dbReference>
<organism evidence="6 7">
    <name type="scientific">Alligator mississippiensis</name>
    <name type="common">American alligator</name>
    <dbReference type="NCBI Taxonomy" id="8496"/>
    <lineage>
        <taxon>Eukaryota</taxon>
        <taxon>Metazoa</taxon>
        <taxon>Chordata</taxon>
        <taxon>Craniata</taxon>
        <taxon>Vertebrata</taxon>
        <taxon>Euteleostomi</taxon>
        <taxon>Archelosauria</taxon>
        <taxon>Archosauria</taxon>
        <taxon>Crocodylia</taxon>
        <taxon>Alligatoridae</taxon>
        <taxon>Alligatorinae</taxon>
        <taxon>Alligator</taxon>
    </lineage>
</organism>
<dbReference type="PROSITE" id="PS00455">
    <property type="entry name" value="AMP_BINDING"/>
    <property type="match status" value="1"/>
</dbReference>
<reference evidence="6 7" key="1">
    <citation type="journal article" date="2012" name="Genome Biol.">
        <title>Sequencing three crocodilian genomes to illuminate the evolution of archosaurs and amniotes.</title>
        <authorList>
            <person name="St John J.A."/>
            <person name="Braun E.L."/>
            <person name="Isberg S.R."/>
            <person name="Miles L.G."/>
            <person name="Chong A.Y."/>
            <person name="Gongora J."/>
            <person name="Dalzell P."/>
            <person name="Moran C."/>
            <person name="Bed'hom B."/>
            <person name="Abzhanov A."/>
            <person name="Burgess S.C."/>
            <person name="Cooksey A.M."/>
            <person name="Castoe T.A."/>
            <person name="Crawford N.G."/>
            <person name="Densmore L.D."/>
            <person name="Drew J.C."/>
            <person name="Edwards S.V."/>
            <person name="Faircloth B.C."/>
            <person name="Fujita M.K."/>
            <person name="Greenwold M.J."/>
            <person name="Hoffmann F.G."/>
            <person name="Howard J.M."/>
            <person name="Iguchi T."/>
            <person name="Janes D.E."/>
            <person name="Khan S.Y."/>
            <person name="Kohno S."/>
            <person name="de Koning A.J."/>
            <person name="Lance S.L."/>
            <person name="McCarthy F.M."/>
            <person name="McCormack J.E."/>
            <person name="Merchant M.E."/>
            <person name="Peterson D.G."/>
            <person name="Pollock D.D."/>
            <person name="Pourmand N."/>
            <person name="Raney B.J."/>
            <person name="Roessler K.A."/>
            <person name="Sanford J.R."/>
            <person name="Sawyer R.H."/>
            <person name="Schmidt C.J."/>
            <person name="Triplett E.W."/>
            <person name="Tuberville T.D."/>
            <person name="Venegas-Anaya M."/>
            <person name="Howard J.T."/>
            <person name="Jarvis E.D."/>
            <person name="Guillette L.J.Jr."/>
            <person name="Glenn T.C."/>
            <person name="Green R.E."/>
            <person name="Ray D.A."/>
        </authorList>
    </citation>
    <scope>NUCLEOTIDE SEQUENCE [LARGE SCALE GENOMIC DNA]</scope>
    <source>
        <strain evidence="6">KSC_2009_1</strain>
    </source>
</reference>
<sequence length="480" mass="53353">MQLHGHVHMAVRRVGRWLKSRLCQEWLRRSWQLPAPRRCHAGGCSGPVAPAETLFTTRADGAVRLRLDPEGPRALPPITVHQLFQEAVERHGDRPALAYKRGQTWESLSYRQYQQQCRAAAKGFLKLGLERFHGVAILGSNSPEWVIADIGAIMAGGLAVGIYSTSSPEACGYIAANCAANVVVVEDNAQLSKILQVQKQLPHLKAIVQYRDPLEEKRPNVYTWEEFMELGRTVPDLQLDSIIRSQCVNHCCLLIYTSGTTGTPKGVMLSHDNVTWQTRMLKKVLGFQDHEVVLSYLPLSHIAAQIADLWLFMYMGGTTCFAQPSALKGSLLPTLKEVRPTVLGAVPRVWEKMEEKLQAAFSQSSLGKRKLVEWARGIGLQASYSRLDGDGSLPWGFALAERLVFRKVREELGLQRCAVLLTGAAPTAKDTLQFFMSLHLPILQMCGMTESTGTHATCTPQSSCTLSARWIRSRGRPWTS</sequence>
<dbReference type="GO" id="GO:0016020">
    <property type="term" value="C:membrane"/>
    <property type="evidence" value="ECO:0007669"/>
    <property type="project" value="TreeGrafter"/>
</dbReference>
<name>A0A151MZF4_ALLMI</name>
<dbReference type="STRING" id="8496.A0A151MZF4"/>
<evidence type="ECO:0000256" key="4">
    <source>
        <dbReference type="ARBA" id="ARBA00026121"/>
    </source>
</evidence>
<dbReference type="SUPFAM" id="SSF56801">
    <property type="entry name" value="Acetyl-CoA synthetase-like"/>
    <property type="match status" value="1"/>
</dbReference>
<evidence type="ECO:0000256" key="2">
    <source>
        <dbReference type="ARBA" id="ARBA00022832"/>
    </source>
</evidence>
<evidence type="ECO:0000313" key="7">
    <source>
        <dbReference type="Proteomes" id="UP000050525"/>
    </source>
</evidence>
<keyword evidence="2" id="KW-0276">Fatty acid metabolism</keyword>
<dbReference type="PANTHER" id="PTHR43272">
    <property type="entry name" value="LONG-CHAIN-FATTY-ACID--COA LIGASE"/>
    <property type="match status" value="1"/>
</dbReference>
<evidence type="ECO:0000256" key="3">
    <source>
        <dbReference type="ARBA" id="ARBA00023098"/>
    </source>
</evidence>